<keyword evidence="5 12" id="KW-0812">Transmembrane</keyword>
<feature type="domain" description="Leucine-rich repeat-containing N-terminal plant-type" evidence="14">
    <location>
        <begin position="29"/>
        <end position="67"/>
    </location>
</feature>
<keyword evidence="8 12" id="KW-1133">Transmembrane helix</keyword>
<keyword evidence="17" id="KW-1185">Reference proteome</keyword>
<evidence type="ECO:0000259" key="15">
    <source>
        <dbReference type="Pfam" id="PF23598"/>
    </source>
</evidence>
<dbReference type="PANTHER" id="PTHR48063:SF101">
    <property type="entry name" value="LRR RECEPTOR-LIKE SERINE_THREONINE-PROTEIN KINASE FLS2"/>
    <property type="match status" value="1"/>
</dbReference>
<evidence type="ECO:0000256" key="11">
    <source>
        <dbReference type="ARBA" id="ARBA00023180"/>
    </source>
</evidence>
<dbReference type="InterPro" id="IPR013210">
    <property type="entry name" value="LRR_N_plant-typ"/>
</dbReference>
<dbReference type="Pfam" id="PF23598">
    <property type="entry name" value="LRR_14"/>
    <property type="match status" value="1"/>
</dbReference>
<organism evidence="16 17">
    <name type="scientific">Canavalia gladiata</name>
    <name type="common">Sword bean</name>
    <name type="synonym">Dolichos gladiatus</name>
    <dbReference type="NCBI Taxonomy" id="3824"/>
    <lineage>
        <taxon>Eukaryota</taxon>
        <taxon>Viridiplantae</taxon>
        <taxon>Streptophyta</taxon>
        <taxon>Embryophyta</taxon>
        <taxon>Tracheophyta</taxon>
        <taxon>Spermatophyta</taxon>
        <taxon>Magnoliopsida</taxon>
        <taxon>eudicotyledons</taxon>
        <taxon>Gunneridae</taxon>
        <taxon>Pentapetalae</taxon>
        <taxon>rosids</taxon>
        <taxon>fabids</taxon>
        <taxon>Fabales</taxon>
        <taxon>Fabaceae</taxon>
        <taxon>Papilionoideae</taxon>
        <taxon>50 kb inversion clade</taxon>
        <taxon>NPAAA clade</taxon>
        <taxon>indigoferoid/millettioid clade</taxon>
        <taxon>Phaseoleae</taxon>
        <taxon>Canavalia</taxon>
    </lineage>
</organism>
<evidence type="ECO:0000256" key="10">
    <source>
        <dbReference type="ARBA" id="ARBA00023170"/>
    </source>
</evidence>
<keyword evidence="7" id="KW-0677">Repeat</keyword>
<sequence>MMVKFISQNAILSGLLSLAMICNLGICNEQEKQILLSFKSGVIDPSGMLSTWSIKEDCCDWKGVECDITGRVTNLTLPCSTDDESISILGSRQNKSHCLTGELHLSLLQLQFLKYLDLSNNNFQAINYTLPLHGSGNSSTLIHLDLSSNEILLIDDLRWLLSLSSLQYLNLNFIDLHKQTQWLQLFNLPSLSELHLRSCLLENINNPYLHYVNFTSLEYLDLSHNDFFSELPNWLFNLSGLSYLSLKQNRFYGQIPNQLLNLRNLNFLRLKDNRLSGTIPNWVGQLGSLQYLDLSYNLFIGPIPTTLGNLSSLIALDVVSNKLNGSLPQSLGHLHNLQVLGVGENSLSGVVSHRNFAKLSNLQNLWLSSPSFIFEFDPHWIPPFQLQDLILGYVDLKLFPWLYTQTSLSCLTIEHSLFTLESQENFWSSVANLRFLSLFNNSMHWDMSNVLLNSEIIWLLRNGLRGGLPQLTSNVRVFSIGSNNLSGPLSPLLCHKMKGESNLKYLSIFQNILSEGLTDCWVNWKSLVHVDLGNNNLTGMIPHSMGTLSNLMSLHIDNNKLHGKIPLSLKSCQKLVILNLQKNKFSGSVPTWMGQSVKALQLRSNQFSGDIPLQICQLSSLIVLDVANNRLSGAIPHCLHNITGMVFNNASIGDMFGIIIEGFEYISFISRLSLVTKGNELDYGEYAHVIDLSSNFLSGKIPSELCMLTGLQSLNFSQNQLWGTIPEEIGNLKQLESLDFSNNKLSGEIPQSMSSLSFLGFLNLSFNNFEGKIPSGTQLQSFTALSYIGNSKLCGAPLMKNCTHDEAPNDTELHDKNFEILEWFYMGMGVGFAISFWVVCGSLFLIKAWRYAYFKFLNDMKDQLYQCGQ</sequence>
<evidence type="ECO:0000256" key="2">
    <source>
        <dbReference type="ARBA" id="ARBA00009592"/>
    </source>
</evidence>
<evidence type="ECO:0000256" key="12">
    <source>
        <dbReference type="SAM" id="Phobius"/>
    </source>
</evidence>
<dbReference type="SMART" id="SM00365">
    <property type="entry name" value="LRR_SD22"/>
    <property type="match status" value="6"/>
</dbReference>
<dbReference type="Proteomes" id="UP001367508">
    <property type="component" value="Unassembled WGS sequence"/>
</dbReference>
<evidence type="ECO:0000313" key="17">
    <source>
        <dbReference type="Proteomes" id="UP001367508"/>
    </source>
</evidence>
<feature type="chain" id="PRO_5042874854" description="Leucine-rich repeat-containing N-terminal plant-type domain-containing protein" evidence="13">
    <location>
        <begin position="28"/>
        <end position="869"/>
    </location>
</feature>
<keyword evidence="11" id="KW-0325">Glycoprotein</keyword>
<keyword evidence="6 13" id="KW-0732">Signal</keyword>
<dbReference type="Pfam" id="PF08263">
    <property type="entry name" value="LRRNT_2"/>
    <property type="match status" value="1"/>
</dbReference>
<feature type="signal peptide" evidence="13">
    <location>
        <begin position="1"/>
        <end position="27"/>
    </location>
</feature>
<reference evidence="16 17" key="1">
    <citation type="submission" date="2024-01" db="EMBL/GenBank/DDBJ databases">
        <title>The genomes of 5 underutilized Papilionoideae crops provide insights into root nodulation and disease resistanc.</title>
        <authorList>
            <person name="Jiang F."/>
        </authorList>
    </citation>
    <scope>NUCLEOTIDE SEQUENCE [LARGE SCALE GENOMIC DNA]</scope>
    <source>
        <strain evidence="16">LVBAO_FW01</strain>
        <tissue evidence="16">Leaves</tissue>
    </source>
</reference>
<evidence type="ECO:0008006" key="18">
    <source>
        <dbReference type="Google" id="ProtNLM"/>
    </source>
</evidence>
<dbReference type="FunFam" id="3.80.10.10:FF:000095">
    <property type="entry name" value="LRR receptor-like serine/threonine-protein kinase GSO1"/>
    <property type="match status" value="1"/>
</dbReference>
<feature type="transmembrane region" description="Helical" evidence="12">
    <location>
        <begin position="823"/>
        <end position="846"/>
    </location>
</feature>
<dbReference type="SMART" id="SM00369">
    <property type="entry name" value="LRR_TYP"/>
    <property type="match status" value="7"/>
</dbReference>
<dbReference type="InterPro" id="IPR032675">
    <property type="entry name" value="LRR_dom_sf"/>
</dbReference>
<keyword evidence="9 12" id="KW-0472">Membrane</keyword>
<dbReference type="GO" id="GO:0005886">
    <property type="term" value="C:plasma membrane"/>
    <property type="evidence" value="ECO:0007669"/>
    <property type="project" value="UniProtKB-SubCell"/>
</dbReference>
<comment type="caution">
    <text evidence="16">The sequence shown here is derived from an EMBL/GenBank/DDBJ whole genome shotgun (WGS) entry which is preliminary data.</text>
</comment>
<dbReference type="EMBL" id="JAYMYQ010000009">
    <property type="protein sequence ID" value="KAK7314084.1"/>
    <property type="molecule type" value="Genomic_DNA"/>
</dbReference>
<gene>
    <name evidence="16" type="ORF">VNO77_39293</name>
</gene>
<evidence type="ECO:0000313" key="16">
    <source>
        <dbReference type="EMBL" id="KAK7314084.1"/>
    </source>
</evidence>
<comment type="subcellular location">
    <subcellularLocation>
        <location evidence="1">Cell membrane</location>
        <topology evidence="1">Single-pass type I membrane protein</topology>
    </subcellularLocation>
</comment>
<dbReference type="InterPro" id="IPR001611">
    <property type="entry name" value="Leu-rich_rpt"/>
</dbReference>
<keyword evidence="3" id="KW-1003">Cell membrane</keyword>
<evidence type="ECO:0000256" key="8">
    <source>
        <dbReference type="ARBA" id="ARBA00022989"/>
    </source>
</evidence>
<accession>A0AAN9KBY1</accession>
<dbReference type="InterPro" id="IPR055414">
    <property type="entry name" value="LRR_R13L4/SHOC2-like"/>
</dbReference>
<evidence type="ECO:0000259" key="14">
    <source>
        <dbReference type="Pfam" id="PF08263"/>
    </source>
</evidence>
<protein>
    <recommendedName>
        <fullName evidence="18">Leucine-rich repeat-containing N-terminal plant-type domain-containing protein</fullName>
    </recommendedName>
</protein>
<dbReference type="InterPro" id="IPR046956">
    <property type="entry name" value="RLP23-like"/>
</dbReference>
<evidence type="ECO:0000256" key="9">
    <source>
        <dbReference type="ARBA" id="ARBA00023136"/>
    </source>
</evidence>
<evidence type="ECO:0000256" key="4">
    <source>
        <dbReference type="ARBA" id="ARBA00022614"/>
    </source>
</evidence>
<evidence type="ECO:0000256" key="13">
    <source>
        <dbReference type="SAM" id="SignalP"/>
    </source>
</evidence>
<evidence type="ECO:0000256" key="5">
    <source>
        <dbReference type="ARBA" id="ARBA00022692"/>
    </source>
</evidence>
<dbReference type="PROSITE" id="PS51450">
    <property type="entry name" value="LRR"/>
    <property type="match status" value="1"/>
</dbReference>
<proteinExistence type="inferred from homology"/>
<dbReference type="PANTHER" id="PTHR48063">
    <property type="entry name" value="LRR RECEPTOR-LIKE KINASE"/>
    <property type="match status" value="1"/>
</dbReference>
<dbReference type="FunFam" id="3.80.10.10:FF:000041">
    <property type="entry name" value="LRR receptor-like serine/threonine-protein kinase ERECTA"/>
    <property type="match status" value="1"/>
</dbReference>
<name>A0AAN9KBY1_CANGL</name>
<evidence type="ECO:0000256" key="3">
    <source>
        <dbReference type="ARBA" id="ARBA00022475"/>
    </source>
</evidence>
<dbReference type="Pfam" id="PF00560">
    <property type="entry name" value="LRR_1"/>
    <property type="match status" value="6"/>
</dbReference>
<dbReference type="InterPro" id="IPR003591">
    <property type="entry name" value="Leu-rich_rpt_typical-subtyp"/>
</dbReference>
<comment type="similarity">
    <text evidence="2">Belongs to the RLP family.</text>
</comment>
<dbReference type="PRINTS" id="PR00019">
    <property type="entry name" value="LEURICHRPT"/>
</dbReference>
<evidence type="ECO:0000256" key="1">
    <source>
        <dbReference type="ARBA" id="ARBA00004251"/>
    </source>
</evidence>
<dbReference type="AlphaFoldDB" id="A0AAN9KBY1"/>
<dbReference type="SUPFAM" id="SSF52058">
    <property type="entry name" value="L domain-like"/>
    <property type="match status" value="3"/>
</dbReference>
<keyword evidence="4" id="KW-0433">Leucine-rich repeat</keyword>
<feature type="domain" description="Disease resistance R13L4/SHOC-2-like LRR" evidence="15">
    <location>
        <begin position="236"/>
        <end position="439"/>
    </location>
</feature>
<dbReference type="Gene3D" id="3.80.10.10">
    <property type="entry name" value="Ribonuclease Inhibitor"/>
    <property type="match status" value="5"/>
</dbReference>
<evidence type="ECO:0000256" key="6">
    <source>
        <dbReference type="ARBA" id="ARBA00022729"/>
    </source>
</evidence>
<evidence type="ECO:0000256" key="7">
    <source>
        <dbReference type="ARBA" id="ARBA00022737"/>
    </source>
</evidence>
<keyword evidence="10" id="KW-0675">Receptor</keyword>